<keyword evidence="3" id="KW-0804">Transcription</keyword>
<evidence type="ECO:0000256" key="2">
    <source>
        <dbReference type="ARBA" id="ARBA00023125"/>
    </source>
</evidence>
<accession>A0ABS3BLE4</accession>
<keyword evidence="1" id="KW-0805">Transcription regulation</keyword>
<evidence type="ECO:0000256" key="1">
    <source>
        <dbReference type="ARBA" id="ARBA00023015"/>
    </source>
</evidence>
<evidence type="ECO:0000259" key="4">
    <source>
        <dbReference type="PROSITE" id="PS50043"/>
    </source>
</evidence>
<dbReference type="EMBL" id="JAFKCW010000001">
    <property type="protein sequence ID" value="MBN7800128.1"/>
    <property type="molecule type" value="Genomic_DNA"/>
</dbReference>
<dbReference type="InterPro" id="IPR036388">
    <property type="entry name" value="WH-like_DNA-bd_sf"/>
</dbReference>
<dbReference type="PROSITE" id="PS00622">
    <property type="entry name" value="HTH_LUXR_1"/>
    <property type="match status" value="1"/>
</dbReference>
<dbReference type="SUPFAM" id="SSF46894">
    <property type="entry name" value="C-terminal effector domain of the bipartite response regulators"/>
    <property type="match status" value="1"/>
</dbReference>
<dbReference type="PRINTS" id="PR00038">
    <property type="entry name" value="HTHLUXR"/>
</dbReference>
<dbReference type="Proteomes" id="UP000664698">
    <property type="component" value="Unassembled WGS sequence"/>
</dbReference>
<dbReference type="Pfam" id="PF00196">
    <property type="entry name" value="GerE"/>
    <property type="match status" value="1"/>
</dbReference>
<dbReference type="PANTHER" id="PTHR44688:SF16">
    <property type="entry name" value="DNA-BINDING TRANSCRIPTIONAL ACTIVATOR DEVR_DOSR"/>
    <property type="match status" value="1"/>
</dbReference>
<keyword evidence="6" id="KW-1185">Reference proteome</keyword>
<dbReference type="InterPro" id="IPR000792">
    <property type="entry name" value="Tscrpt_reg_LuxR_C"/>
</dbReference>
<dbReference type="CDD" id="cd06170">
    <property type="entry name" value="LuxR_C_like"/>
    <property type="match status" value="1"/>
</dbReference>
<sequence>MDQQILNLHKVWQHEMKTVSQTKLPINFDEIVSAVFTAGPSFYFVLDFFDMSVSQVSSAIKAVHGLDPAATTFNDILELMHPDDLDFVAKAEQKIIEMFDKKIGWDKLLLYKGSYCFRTRMADGSYKLLLHQNLVLTLDEKGGYAKSLNIHTDISHITSKNNYKVSLIGLNGECSYTEMDVISKQLETKVYSKREKEILKLIASGLTSRKISDKLCIALDTVKNHRRNILKKAGVTSTAQLIKESMVSGLL</sequence>
<dbReference type="PROSITE" id="PS50043">
    <property type="entry name" value="HTH_LUXR_2"/>
    <property type="match status" value="1"/>
</dbReference>
<feature type="domain" description="HTH luxR-type" evidence="4">
    <location>
        <begin position="184"/>
        <end position="249"/>
    </location>
</feature>
<dbReference type="InterPro" id="IPR016032">
    <property type="entry name" value="Sig_transdc_resp-reg_C-effctor"/>
</dbReference>
<evidence type="ECO:0000313" key="5">
    <source>
        <dbReference type="EMBL" id="MBN7800128.1"/>
    </source>
</evidence>
<evidence type="ECO:0000313" key="6">
    <source>
        <dbReference type="Proteomes" id="UP000664698"/>
    </source>
</evidence>
<reference evidence="5 6" key="1">
    <citation type="submission" date="2021-03" db="EMBL/GenBank/DDBJ databases">
        <title>novel species isolated from a fishpond in China.</title>
        <authorList>
            <person name="Lu H."/>
            <person name="Cai Z."/>
        </authorList>
    </citation>
    <scope>NUCLEOTIDE SEQUENCE [LARGE SCALE GENOMIC DNA]</scope>
    <source>
        <strain evidence="5 6">JCM 31546</strain>
    </source>
</reference>
<comment type="caution">
    <text evidence="5">The sequence shown here is derived from an EMBL/GenBank/DDBJ whole genome shotgun (WGS) entry which is preliminary data.</text>
</comment>
<name>A0ABS3BLE4_9BACT</name>
<dbReference type="Gene3D" id="3.30.450.20">
    <property type="entry name" value="PAS domain"/>
    <property type="match status" value="1"/>
</dbReference>
<gene>
    <name evidence="5" type="ORF">J0A67_04605</name>
</gene>
<proteinExistence type="predicted"/>
<evidence type="ECO:0000256" key="3">
    <source>
        <dbReference type="ARBA" id="ARBA00023163"/>
    </source>
</evidence>
<dbReference type="PANTHER" id="PTHR44688">
    <property type="entry name" value="DNA-BINDING TRANSCRIPTIONAL ACTIVATOR DEVR_DOSR"/>
    <property type="match status" value="1"/>
</dbReference>
<organism evidence="5 6">
    <name type="scientific">Algoriphagus aestuariicola</name>
    <dbReference type="NCBI Taxonomy" id="1852016"/>
    <lineage>
        <taxon>Bacteria</taxon>
        <taxon>Pseudomonadati</taxon>
        <taxon>Bacteroidota</taxon>
        <taxon>Cytophagia</taxon>
        <taxon>Cytophagales</taxon>
        <taxon>Cyclobacteriaceae</taxon>
        <taxon>Algoriphagus</taxon>
    </lineage>
</organism>
<protein>
    <recommendedName>
        <fullName evidence="4">HTH luxR-type domain-containing protein</fullName>
    </recommendedName>
</protein>
<dbReference type="Gene3D" id="1.10.10.10">
    <property type="entry name" value="Winged helix-like DNA-binding domain superfamily/Winged helix DNA-binding domain"/>
    <property type="match status" value="1"/>
</dbReference>
<keyword evidence="2" id="KW-0238">DNA-binding</keyword>
<dbReference type="RefSeq" id="WP_206568087.1">
    <property type="nucleotide sequence ID" value="NZ_JAFKCW010000001.1"/>
</dbReference>
<dbReference type="SMART" id="SM00421">
    <property type="entry name" value="HTH_LUXR"/>
    <property type="match status" value="1"/>
</dbReference>